<dbReference type="GO" id="GO:0005737">
    <property type="term" value="C:cytoplasm"/>
    <property type="evidence" value="ECO:0007669"/>
    <property type="project" value="UniProtKB-SubCell"/>
</dbReference>
<evidence type="ECO:0000256" key="10">
    <source>
        <dbReference type="ARBA" id="ARBA00023139"/>
    </source>
</evidence>
<sequence length="435" mass="47830">MFAAEAKKLIDKVGDKELIYNESLIKKVDLLTLVKVSRGKFWPVQKYKIMQLSLPELMEVEDFNPECTDEPFVSNFMTSTKTSGRGGLGGKDIGVYEAEVNAGADSMDGLVQPVNMMSKKVDLKALRSALSDGTIKTDKVNQLALKTKDKLAFVHQTIYNSSPVTLIRKCTRDGSLLASCIKILSLFAKGHRKEKTSFTVPEKSTFAYGLVEIKIEDEKLKILCEPWTRDGLFGDDIESAVLQQIKEALKMKDAFLQPLADLPESTRHDLLKKLSELAEDGDTLSLLEQTLDQCSNGAFEGTLSQAVSSFMDLLDISNTSSAVKDAVHLLVSALDTLPDEVPPLLTCCSPDTLRVLNQLVDGLKDGQATLPESLPVPLQEGGELRWAAEFICLNDQKLKELSDGWDRPELPPEVLLEVLCLAVQGLSLMQPTANP</sequence>
<dbReference type="InterPro" id="IPR040460">
    <property type="entry name" value="Gasdermin_pore"/>
</dbReference>
<evidence type="ECO:0000256" key="4">
    <source>
        <dbReference type="ARBA" id="ARBA00022452"/>
    </source>
</evidence>
<evidence type="ECO:0000313" key="14">
    <source>
        <dbReference type="Proteomes" id="UP000695023"/>
    </source>
</evidence>
<gene>
    <name evidence="15" type="primary">LOC102201867</name>
</gene>
<evidence type="ECO:0000256" key="2">
    <source>
        <dbReference type="ARBA" id="ARBA00004651"/>
    </source>
</evidence>
<evidence type="ECO:0000259" key="12">
    <source>
        <dbReference type="Pfam" id="PF04598"/>
    </source>
</evidence>
<keyword evidence="6" id="KW-0963">Cytoplasm</keyword>
<keyword evidence="14" id="KW-1185">Reference proteome</keyword>
<dbReference type="InterPro" id="IPR041263">
    <property type="entry name" value="Gasdermin_PUB"/>
</dbReference>
<dbReference type="GO" id="GO:0012501">
    <property type="term" value="P:programmed cell death"/>
    <property type="evidence" value="ECO:0007669"/>
    <property type="project" value="UniProtKB-KW"/>
</dbReference>
<evidence type="ECO:0000256" key="6">
    <source>
        <dbReference type="ARBA" id="ARBA00022490"/>
    </source>
</evidence>
<feature type="domain" description="Gasdermin pore forming" evidence="12">
    <location>
        <begin position="1"/>
        <end position="223"/>
    </location>
</feature>
<evidence type="ECO:0000313" key="15">
    <source>
        <dbReference type="RefSeq" id="XP_005748475.1"/>
    </source>
</evidence>
<evidence type="ECO:0000256" key="9">
    <source>
        <dbReference type="ARBA" id="ARBA00023136"/>
    </source>
</evidence>
<evidence type="ECO:0000256" key="7">
    <source>
        <dbReference type="ARBA" id="ARBA00022590"/>
    </source>
</evidence>
<dbReference type="RefSeq" id="XP_005748475.1">
    <property type="nucleotide sequence ID" value="XM_005748418.2"/>
</dbReference>
<keyword evidence="10" id="KW-0564">Palmitate</keyword>
<evidence type="ECO:0000256" key="8">
    <source>
        <dbReference type="ARBA" id="ARBA00022692"/>
    </source>
</evidence>
<feature type="domain" description="Gasdermin PUB" evidence="13">
    <location>
        <begin position="256"/>
        <end position="380"/>
    </location>
</feature>
<keyword evidence="5" id="KW-1003">Cell membrane</keyword>
<comment type="subcellular location">
    <subcellularLocation>
        <location evidence="2">Cell membrane</location>
        <topology evidence="2">Multi-pass membrane protein</topology>
    </subcellularLocation>
    <subcellularLocation>
        <location evidence="1">Cytoplasm</location>
    </subcellularLocation>
</comment>
<dbReference type="GeneID" id="102201867"/>
<dbReference type="Pfam" id="PF17708">
    <property type="entry name" value="Gasdermin_C"/>
    <property type="match status" value="1"/>
</dbReference>
<evidence type="ECO:0000256" key="3">
    <source>
        <dbReference type="ARBA" id="ARBA00009279"/>
    </source>
</evidence>
<evidence type="ECO:0000259" key="13">
    <source>
        <dbReference type="Pfam" id="PF17708"/>
    </source>
</evidence>
<proteinExistence type="inferred from homology"/>
<dbReference type="PANTHER" id="PTHR15207">
    <property type="entry name" value="NONSYNDROMIC HEARING IMPAIRMENT PROTEIN"/>
    <property type="match status" value="1"/>
</dbReference>
<dbReference type="GO" id="GO:0005886">
    <property type="term" value="C:plasma membrane"/>
    <property type="evidence" value="ECO:0007669"/>
    <property type="project" value="UniProtKB-SubCell"/>
</dbReference>
<keyword evidence="11" id="KW-0449">Lipoprotein</keyword>
<evidence type="ECO:0000256" key="1">
    <source>
        <dbReference type="ARBA" id="ARBA00004496"/>
    </source>
</evidence>
<keyword evidence="8" id="KW-0812">Transmembrane</keyword>
<organism evidence="14 15">
    <name type="scientific">Pundamilia nyererei</name>
    <dbReference type="NCBI Taxonomy" id="303518"/>
    <lineage>
        <taxon>Eukaryota</taxon>
        <taxon>Metazoa</taxon>
        <taxon>Chordata</taxon>
        <taxon>Craniata</taxon>
        <taxon>Vertebrata</taxon>
        <taxon>Euteleostomi</taxon>
        <taxon>Actinopterygii</taxon>
        <taxon>Neopterygii</taxon>
        <taxon>Teleostei</taxon>
        <taxon>Neoteleostei</taxon>
        <taxon>Acanthomorphata</taxon>
        <taxon>Ovalentaria</taxon>
        <taxon>Cichlomorphae</taxon>
        <taxon>Cichliformes</taxon>
        <taxon>Cichlidae</taxon>
        <taxon>African cichlids</taxon>
        <taxon>Pseudocrenilabrinae</taxon>
        <taxon>Haplochromini</taxon>
        <taxon>Pundamilia</taxon>
    </lineage>
</organism>
<dbReference type="AlphaFoldDB" id="A0A9Y3VXI1"/>
<keyword evidence="7" id="KW-1210">Necrosis</keyword>
<accession>A0A9Y3VXI1</accession>
<keyword evidence="9" id="KW-0472">Membrane</keyword>
<evidence type="ECO:0000256" key="5">
    <source>
        <dbReference type="ARBA" id="ARBA00022475"/>
    </source>
</evidence>
<name>A0A9Y3VXI1_9CICH</name>
<comment type="similarity">
    <text evidence="3">Belongs to the gasdermin family.</text>
</comment>
<dbReference type="PANTHER" id="PTHR15207:SF3">
    <property type="entry name" value="DEAFNESS, AUTOSOMAL DOMINANT 5-RELATED"/>
    <property type="match status" value="1"/>
</dbReference>
<protein>
    <submittedName>
        <fullName evidence="15">Uncharacterized protein LOC102201867</fullName>
    </submittedName>
</protein>
<dbReference type="InterPro" id="IPR042377">
    <property type="entry name" value="GSDME"/>
</dbReference>
<dbReference type="Proteomes" id="UP000695023">
    <property type="component" value="Unplaced"/>
</dbReference>
<dbReference type="Pfam" id="PF04598">
    <property type="entry name" value="Gasdermin"/>
    <property type="match status" value="1"/>
</dbReference>
<evidence type="ECO:0000256" key="11">
    <source>
        <dbReference type="ARBA" id="ARBA00023288"/>
    </source>
</evidence>
<reference evidence="15" key="1">
    <citation type="submission" date="2025-08" db="UniProtKB">
        <authorList>
            <consortium name="RefSeq"/>
        </authorList>
    </citation>
    <scope>IDENTIFICATION</scope>
</reference>
<keyword evidence="4" id="KW-1134">Transmembrane beta strand</keyword>